<dbReference type="InterPro" id="IPR036388">
    <property type="entry name" value="WH-like_DNA-bd_sf"/>
</dbReference>
<dbReference type="InterPro" id="IPR027417">
    <property type="entry name" value="P-loop_NTPase"/>
</dbReference>
<comment type="caution">
    <text evidence="15">The sequence shown here is derived from an EMBL/GenBank/DDBJ whole genome shotgun (WGS) entry which is preliminary data.</text>
</comment>
<dbReference type="SMART" id="SM00487">
    <property type="entry name" value="DEXDc"/>
    <property type="match status" value="1"/>
</dbReference>
<evidence type="ECO:0000313" key="15">
    <source>
        <dbReference type="EMBL" id="GJM61401.1"/>
    </source>
</evidence>
<dbReference type="GO" id="GO:0043590">
    <property type="term" value="C:bacterial nucleoid"/>
    <property type="evidence" value="ECO:0007669"/>
    <property type="project" value="TreeGrafter"/>
</dbReference>
<dbReference type="Gene3D" id="1.10.10.10">
    <property type="entry name" value="Winged helix-like DNA-binding domain superfamily/Winged helix DNA-binding domain"/>
    <property type="match status" value="1"/>
</dbReference>
<evidence type="ECO:0000256" key="6">
    <source>
        <dbReference type="ARBA" id="ARBA00022840"/>
    </source>
</evidence>
<dbReference type="InterPro" id="IPR002464">
    <property type="entry name" value="DNA/RNA_helicase_DEAH_CS"/>
</dbReference>
<dbReference type="SUPFAM" id="SSF52540">
    <property type="entry name" value="P-loop containing nucleoside triphosphate hydrolases"/>
    <property type="match status" value="1"/>
</dbReference>
<dbReference type="InterPro" id="IPR011545">
    <property type="entry name" value="DEAD/DEAH_box_helicase_dom"/>
</dbReference>
<evidence type="ECO:0000256" key="12">
    <source>
        <dbReference type="ARBA" id="ARBA00044550"/>
    </source>
</evidence>
<evidence type="ECO:0000256" key="8">
    <source>
        <dbReference type="ARBA" id="ARBA00023235"/>
    </source>
</evidence>
<comment type="similarity">
    <text evidence="1">Belongs to the helicase family. RecQ subfamily.</text>
</comment>
<dbReference type="GO" id="GO:0006281">
    <property type="term" value="P:DNA repair"/>
    <property type="evidence" value="ECO:0007669"/>
    <property type="project" value="TreeGrafter"/>
</dbReference>
<dbReference type="Pfam" id="PF00270">
    <property type="entry name" value="DEAD"/>
    <property type="match status" value="1"/>
</dbReference>
<dbReference type="InterPro" id="IPR004589">
    <property type="entry name" value="DNA_helicase_ATP-dep_RecQ"/>
</dbReference>
<organism evidence="15 16">
    <name type="scientific">Persicobacter diffluens</name>
    <dbReference type="NCBI Taxonomy" id="981"/>
    <lineage>
        <taxon>Bacteria</taxon>
        <taxon>Pseudomonadati</taxon>
        <taxon>Bacteroidota</taxon>
        <taxon>Cytophagia</taxon>
        <taxon>Cytophagales</taxon>
        <taxon>Persicobacteraceae</taxon>
        <taxon>Persicobacter</taxon>
    </lineage>
</organism>
<dbReference type="InterPro" id="IPR032284">
    <property type="entry name" value="RecQ_Zn-bd"/>
</dbReference>
<dbReference type="GO" id="GO:0005524">
    <property type="term" value="F:ATP binding"/>
    <property type="evidence" value="ECO:0007669"/>
    <property type="project" value="UniProtKB-KW"/>
</dbReference>
<dbReference type="PANTHER" id="PTHR13710">
    <property type="entry name" value="DNA HELICASE RECQ FAMILY MEMBER"/>
    <property type="match status" value="1"/>
</dbReference>
<dbReference type="GO" id="GO:0043138">
    <property type="term" value="F:3'-5' DNA helicase activity"/>
    <property type="evidence" value="ECO:0007669"/>
    <property type="project" value="UniProtKB-EC"/>
</dbReference>
<comment type="catalytic activity">
    <reaction evidence="9">
        <text>Couples ATP hydrolysis with the unwinding of duplex DNA by translocating in the 3'-5' direction.</text>
        <dbReference type="EC" id="5.6.2.4"/>
    </reaction>
</comment>
<dbReference type="PROSITE" id="PS00690">
    <property type="entry name" value="DEAH_ATP_HELICASE"/>
    <property type="match status" value="1"/>
</dbReference>
<proteinExistence type="inferred from homology"/>
<evidence type="ECO:0000256" key="2">
    <source>
        <dbReference type="ARBA" id="ARBA00022723"/>
    </source>
</evidence>
<dbReference type="Pfam" id="PF00271">
    <property type="entry name" value="Helicase_C"/>
    <property type="match status" value="1"/>
</dbReference>
<evidence type="ECO:0000256" key="1">
    <source>
        <dbReference type="ARBA" id="ARBA00005446"/>
    </source>
</evidence>
<evidence type="ECO:0000259" key="14">
    <source>
        <dbReference type="PROSITE" id="PS51194"/>
    </source>
</evidence>
<gene>
    <name evidence="15" type="ORF">PEDI_19530</name>
</gene>
<keyword evidence="7" id="KW-0238">DNA-binding</keyword>
<accession>A0AAN4VWP6</accession>
<dbReference type="GO" id="GO:0005737">
    <property type="term" value="C:cytoplasm"/>
    <property type="evidence" value="ECO:0007669"/>
    <property type="project" value="TreeGrafter"/>
</dbReference>
<dbReference type="GO" id="GO:0046872">
    <property type="term" value="F:metal ion binding"/>
    <property type="evidence" value="ECO:0007669"/>
    <property type="project" value="UniProtKB-KW"/>
</dbReference>
<keyword evidence="8" id="KW-0413">Isomerase</keyword>
<reference evidence="15 16" key="1">
    <citation type="submission" date="2021-12" db="EMBL/GenBank/DDBJ databases">
        <title>Genome sequencing of bacteria with rrn-lacking chromosome and rrn-plasmid.</title>
        <authorList>
            <person name="Anda M."/>
            <person name="Iwasaki W."/>
        </authorList>
    </citation>
    <scope>NUCLEOTIDE SEQUENCE [LARGE SCALE GENOMIC DNA]</scope>
    <source>
        <strain evidence="15 16">NBRC 15940</strain>
    </source>
</reference>
<dbReference type="GO" id="GO:0009378">
    <property type="term" value="F:four-way junction helicase activity"/>
    <property type="evidence" value="ECO:0007669"/>
    <property type="project" value="TreeGrafter"/>
</dbReference>
<dbReference type="Gene3D" id="3.40.50.300">
    <property type="entry name" value="P-loop containing nucleotide triphosphate hydrolases"/>
    <property type="match status" value="2"/>
</dbReference>
<evidence type="ECO:0000313" key="16">
    <source>
        <dbReference type="Proteomes" id="UP001310022"/>
    </source>
</evidence>
<dbReference type="CDD" id="cd17920">
    <property type="entry name" value="DEXHc_RecQ"/>
    <property type="match status" value="1"/>
</dbReference>
<dbReference type="Proteomes" id="UP001310022">
    <property type="component" value="Unassembled WGS sequence"/>
</dbReference>
<dbReference type="NCBIfam" id="TIGR00614">
    <property type="entry name" value="recQ_fam"/>
    <property type="match status" value="1"/>
</dbReference>
<name>A0AAN4VWP6_9BACT</name>
<evidence type="ECO:0000259" key="13">
    <source>
        <dbReference type="PROSITE" id="PS51192"/>
    </source>
</evidence>
<keyword evidence="2" id="KW-0479">Metal-binding</keyword>
<dbReference type="GO" id="GO:0016787">
    <property type="term" value="F:hydrolase activity"/>
    <property type="evidence" value="ECO:0007669"/>
    <property type="project" value="UniProtKB-KW"/>
</dbReference>
<dbReference type="EC" id="5.6.2.4" evidence="10"/>
<evidence type="ECO:0000256" key="4">
    <source>
        <dbReference type="ARBA" id="ARBA00022801"/>
    </source>
</evidence>
<protein>
    <recommendedName>
        <fullName evidence="11">ATP-dependent DNA helicase RecQ</fullName>
        <ecNumber evidence="10">5.6.2.4</ecNumber>
    </recommendedName>
    <alternativeName>
        <fullName evidence="12">DNA 3'-5' helicase RecQ</fullName>
    </alternativeName>
</protein>
<dbReference type="Pfam" id="PF16124">
    <property type="entry name" value="RecQ_Zn_bind"/>
    <property type="match status" value="1"/>
</dbReference>
<keyword evidence="3" id="KW-0547">Nucleotide-binding</keyword>
<feature type="domain" description="Helicase ATP-binding" evidence="13">
    <location>
        <begin position="25"/>
        <end position="193"/>
    </location>
</feature>
<keyword evidence="4" id="KW-0378">Hydrolase</keyword>
<keyword evidence="6" id="KW-0067">ATP-binding</keyword>
<sequence length="642" mass="73850">MATLEQSLEKHFGYSDFRPGQKKVIETLMRGESAGAIFPTGSGKSMCYQLPAILLPHLTVVVSPLLALIEDQLKFLHAKGIAATRIDSTLDPKEAKQIAADLKADRYKVLFIAVERFKNERFRNFLSQLKLSMLVIDEAHCISEWGHNFRPDYIKLPQYKETFQFPQVLLLTATAPPKVFEDMGEKFDIPLDNFSVTGFHRPNLILNVRPYNDADRQEAIIDYLRQHVEESAIVYVTLQKNTEDLARILRENGINATAYHGGMPSDQRKEIQQQFMSGDKDVIVATIAFGMGIDKADIRHVIHYHLPKSIENYSQEIGRAGRDGQESQCIMMADESNFALLENFIYGDTPDKEAVARVLRSIDRAENNLWEPKIYDLSYNANFRPTPLRTMLVYLENEGIITPSHSYFSEYKIKFVTLKENVLRKCAPEQKPLIEAIFKSSKMARMWMTIDFEAIEKHYPQGDRKSVIAVLESLQQQSLIKMEASKMKEAFEVNWPERYSIEEMTDQLYQVFLHKEIAEVDRLHEMVNFFKSEGCLSKKLSLYFGENTDWESCGKCSYCRDQKPAVFPESAFSDNFEELDKANILTKAEKLAGKLDARLMTKFLLGVSMPKFSRLRNKKTAGYGLLETYPFDKVLKWIEEEE</sequence>
<dbReference type="GO" id="GO:0006310">
    <property type="term" value="P:DNA recombination"/>
    <property type="evidence" value="ECO:0007669"/>
    <property type="project" value="InterPro"/>
</dbReference>
<feature type="domain" description="Helicase C-terminal" evidence="14">
    <location>
        <begin position="219"/>
        <end position="370"/>
    </location>
</feature>
<dbReference type="CDD" id="cd18794">
    <property type="entry name" value="SF2_C_RecQ"/>
    <property type="match status" value="1"/>
</dbReference>
<dbReference type="AlphaFoldDB" id="A0AAN4VWP6"/>
<keyword evidence="5 15" id="KW-0347">Helicase</keyword>
<keyword evidence="16" id="KW-1185">Reference proteome</keyword>
<dbReference type="SMART" id="SM00490">
    <property type="entry name" value="HELICc"/>
    <property type="match status" value="1"/>
</dbReference>
<evidence type="ECO:0000256" key="3">
    <source>
        <dbReference type="ARBA" id="ARBA00022741"/>
    </source>
</evidence>
<dbReference type="PANTHER" id="PTHR13710:SF105">
    <property type="entry name" value="ATP-DEPENDENT DNA HELICASE Q1"/>
    <property type="match status" value="1"/>
</dbReference>
<evidence type="ECO:0000256" key="11">
    <source>
        <dbReference type="ARBA" id="ARBA00044535"/>
    </source>
</evidence>
<dbReference type="EMBL" id="BQKE01000001">
    <property type="protein sequence ID" value="GJM61401.1"/>
    <property type="molecule type" value="Genomic_DNA"/>
</dbReference>
<evidence type="ECO:0000256" key="10">
    <source>
        <dbReference type="ARBA" id="ARBA00034808"/>
    </source>
</evidence>
<evidence type="ECO:0000256" key="5">
    <source>
        <dbReference type="ARBA" id="ARBA00022806"/>
    </source>
</evidence>
<dbReference type="RefSeq" id="WP_338236955.1">
    <property type="nucleotide sequence ID" value="NZ_BQKE01000001.1"/>
</dbReference>
<dbReference type="GO" id="GO:0003677">
    <property type="term" value="F:DNA binding"/>
    <property type="evidence" value="ECO:0007669"/>
    <property type="project" value="UniProtKB-KW"/>
</dbReference>
<dbReference type="InterPro" id="IPR014001">
    <property type="entry name" value="Helicase_ATP-bd"/>
</dbReference>
<dbReference type="GO" id="GO:0030894">
    <property type="term" value="C:replisome"/>
    <property type="evidence" value="ECO:0007669"/>
    <property type="project" value="TreeGrafter"/>
</dbReference>
<dbReference type="InterPro" id="IPR001650">
    <property type="entry name" value="Helicase_C-like"/>
</dbReference>
<evidence type="ECO:0000256" key="9">
    <source>
        <dbReference type="ARBA" id="ARBA00034617"/>
    </source>
</evidence>
<dbReference type="PROSITE" id="PS51192">
    <property type="entry name" value="HELICASE_ATP_BIND_1"/>
    <property type="match status" value="1"/>
</dbReference>
<evidence type="ECO:0000256" key="7">
    <source>
        <dbReference type="ARBA" id="ARBA00023125"/>
    </source>
</evidence>
<dbReference type="PROSITE" id="PS51194">
    <property type="entry name" value="HELICASE_CTER"/>
    <property type="match status" value="1"/>
</dbReference>